<accession>A0A9N8HQG3</accession>
<dbReference type="Proteomes" id="UP001153069">
    <property type="component" value="Unassembled WGS sequence"/>
</dbReference>
<name>A0A9N8HQG3_9STRA</name>
<evidence type="ECO:0000313" key="1">
    <source>
        <dbReference type="EMBL" id="CAB9521095.1"/>
    </source>
</evidence>
<sequence>MPCRRSICDTTVPVGASVTATPSWERHTHGNVNANFRHGGAVLVLDQGMSDLATVIPGHDADIRIHYAGSGRSSARGYLGASVVTVVPVGSSVTIIGAPVVAASVEAPVGDWVAPLVGVSAAASMETMVGAAVSADRNPSK</sequence>
<proteinExistence type="predicted"/>
<keyword evidence="2" id="KW-1185">Reference proteome</keyword>
<dbReference type="EMBL" id="CAICTM010001161">
    <property type="protein sequence ID" value="CAB9521095.1"/>
    <property type="molecule type" value="Genomic_DNA"/>
</dbReference>
<dbReference type="AlphaFoldDB" id="A0A9N8HQG3"/>
<comment type="caution">
    <text evidence="1">The sequence shown here is derived from an EMBL/GenBank/DDBJ whole genome shotgun (WGS) entry which is preliminary data.</text>
</comment>
<evidence type="ECO:0000313" key="2">
    <source>
        <dbReference type="Proteomes" id="UP001153069"/>
    </source>
</evidence>
<gene>
    <name evidence="1" type="ORF">SEMRO_1163_G247990.1</name>
</gene>
<protein>
    <submittedName>
        <fullName evidence="1">Uncharacterized protein</fullName>
    </submittedName>
</protein>
<reference evidence="1" key="1">
    <citation type="submission" date="2020-06" db="EMBL/GenBank/DDBJ databases">
        <authorList>
            <consortium name="Plant Systems Biology data submission"/>
        </authorList>
    </citation>
    <scope>NUCLEOTIDE SEQUENCE</scope>
    <source>
        <strain evidence="1">D6</strain>
    </source>
</reference>
<organism evidence="1 2">
    <name type="scientific">Seminavis robusta</name>
    <dbReference type="NCBI Taxonomy" id="568900"/>
    <lineage>
        <taxon>Eukaryota</taxon>
        <taxon>Sar</taxon>
        <taxon>Stramenopiles</taxon>
        <taxon>Ochrophyta</taxon>
        <taxon>Bacillariophyta</taxon>
        <taxon>Bacillariophyceae</taxon>
        <taxon>Bacillariophycidae</taxon>
        <taxon>Naviculales</taxon>
        <taxon>Naviculaceae</taxon>
        <taxon>Seminavis</taxon>
    </lineage>
</organism>